<evidence type="ECO:0000313" key="1">
    <source>
        <dbReference type="EMBL" id="CAD8195632.1"/>
    </source>
</evidence>
<dbReference type="Proteomes" id="UP000683925">
    <property type="component" value="Unassembled WGS sequence"/>
</dbReference>
<accession>A0A8S1X2X9</accession>
<keyword evidence="2" id="KW-1185">Reference proteome</keyword>
<protein>
    <submittedName>
        <fullName evidence="1">Uncharacterized protein</fullName>
    </submittedName>
</protein>
<comment type="caution">
    <text evidence="1">The sequence shown here is derived from an EMBL/GenBank/DDBJ whole genome shotgun (WGS) entry which is preliminary data.</text>
</comment>
<gene>
    <name evidence="1" type="ORF">POCTA_138.1.T1090164</name>
</gene>
<sequence>MITRIQFKNIQQICFQFHTAKKRSPMKNSIHLNVLISIQKEIQRNAVYQLKKLIIKLCRYHEYMKNQGVSLEFNIQSTQPYYQMSLLVKVVRMELKI</sequence>
<reference evidence="1" key="1">
    <citation type="submission" date="2021-01" db="EMBL/GenBank/DDBJ databases">
        <authorList>
            <consortium name="Genoscope - CEA"/>
            <person name="William W."/>
        </authorList>
    </citation>
    <scope>NUCLEOTIDE SEQUENCE</scope>
</reference>
<dbReference type="EMBL" id="CAJJDP010000109">
    <property type="protein sequence ID" value="CAD8195632.1"/>
    <property type="molecule type" value="Genomic_DNA"/>
</dbReference>
<proteinExistence type="predicted"/>
<name>A0A8S1X2X9_PAROT</name>
<organism evidence="1 2">
    <name type="scientific">Paramecium octaurelia</name>
    <dbReference type="NCBI Taxonomy" id="43137"/>
    <lineage>
        <taxon>Eukaryota</taxon>
        <taxon>Sar</taxon>
        <taxon>Alveolata</taxon>
        <taxon>Ciliophora</taxon>
        <taxon>Intramacronucleata</taxon>
        <taxon>Oligohymenophorea</taxon>
        <taxon>Peniculida</taxon>
        <taxon>Parameciidae</taxon>
        <taxon>Paramecium</taxon>
    </lineage>
</organism>
<dbReference type="AlphaFoldDB" id="A0A8S1X2X9"/>
<evidence type="ECO:0000313" key="2">
    <source>
        <dbReference type="Proteomes" id="UP000683925"/>
    </source>
</evidence>